<organism evidence="1 2">
    <name type="scientific">Trichinella spiralis</name>
    <name type="common">Trichina worm</name>
    <dbReference type="NCBI Taxonomy" id="6334"/>
    <lineage>
        <taxon>Eukaryota</taxon>
        <taxon>Metazoa</taxon>
        <taxon>Ecdysozoa</taxon>
        <taxon>Nematoda</taxon>
        <taxon>Enoplea</taxon>
        <taxon>Dorylaimia</taxon>
        <taxon>Trichinellida</taxon>
        <taxon>Trichinellidae</taxon>
        <taxon>Trichinella</taxon>
    </lineage>
</organism>
<keyword evidence="2" id="KW-1185">Reference proteome</keyword>
<name>A0A0V1ALU4_TRISP</name>
<protein>
    <submittedName>
        <fullName evidence="1">Uncharacterized protein</fullName>
    </submittedName>
</protein>
<dbReference type="EMBL" id="JYDH01000730">
    <property type="protein sequence ID" value="KRY25782.1"/>
    <property type="molecule type" value="Genomic_DNA"/>
</dbReference>
<dbReference type="Proteomes" id="UP000054776">
    <property type="component" value="Unassembled WGS sequence"/>
</dbReference>
<accession>A0A0V1ALU4</accession>
<dbReference type="InParanoid" id="A0A0V1ALU4"/>
<gene>
    <name evidence="1" type="ORF">T01_7461</name>
</gene>
<reference evidence="1 2" key="1">
    <citation type="submission" date="2015-01" db="EMBL/GenBank/DDBJ databases">
        <title>Evolution of Trichinella species and genotypes.</title>
        <authorList>
            <person name="Korhonen P.K."/>
            <person name="Edoardo P."/>
            <person name="Giuseppe L.R."/>
            <person name="Gasser R.B."/>
        </authorList>
    </citation>
    <scope>NUCLEOTIDE SEQUENCE [LARGE SCALE GENOMIC DNA]</scope>
    <source>
        <strain evidence="1">ISS3</strain>
    </source>
</reference>
<comment type="caution">
    <text evidence="1">The sequence shown here is derived from an EMBL/GenBank/DDBJ whole genome shotgun (WGS) entry which is preliminary data.</text>
</comment>
<proteinExistence type="predicted"/>
<sequence length="70" mass="8101">MAICIDNINIFTRFDAIAAQLEDSSCTDESDIYALDYINQNFVLFMEELMITMEMIMEKPIEAEGLDLFH</sequence>
<evidence type="ECO:0000313" key="2">
    <source>
        <dbReference type="Proteomes" id="UP000054776"/>
    </source>
</evidence>
<evidence type="ECO:0000313" key="1">
    <source>
        <dbReference type="EMBL" id="KRY25782.1"/>
    </source>
</evidence>
<dbReference type="AlphaFoldDB" id="A0A0V1ALU4"/>